<accession>A0A1Q8R0F4</accession>
<feature type="domain" description="Methyltransferase" evidence="4">
    <location>
        <begin position="59"/>
        <end position="164"/>
    </location>
</feature>
<evidence type="ECO:0000313" key="6">
    <source>
        <dbReference type="Proteomes" id="UP000186102"/>
    </source>
</evidence>
<proteinExistence type="predicted"/>
<dbReference type="GO" id="GO:0008168">
    <property type="term" value="F:methyltransferase activity"/>
    <property type="evidence" value="ECO:0007669"/>
    <property type="project" value="UniProtKB-KW"/>
</dbReference>
<dbReference type="Pfam" id="PF13847">
    <property type="entry name" value="Methyltransf_31"/>
    <property type="match status" value="1"/>
</dbReference>
<evidence type="ECO:0000256" key="2">
    <source>
        <dbReference type="ARBA" id="ARBA00022679"/>
    </source>
</evidence>
<sequence>MDIDYFTRLWSEGKPAEPSGKSFWDNRADEFNKLVSQGSPDQRIRKIVQFLSQKGIFTQNSSVLDIGCGPGRFAVEFAKQSTDVTGIDISDKMLDYAVKNAEAANLTNVSFKKLNWDEVNLDEYGWRKRFDLVTAINSPGIHDQITLEKMIDASKGYCFLSNFVDRTDSVQDIIRTEILKLKGIKFYSNTIYSIFNILWLTGYYPSITYVDTDREHVRTVEEACVYYGTLFATENNSGDEKDHLINSYLEEISINGFVTEKVQTKTAWIYWKV</sequence>
<evidence type="ECO:0000313" key="5">
    <source>
        <dbReference type="EMBL" id="OLN33108.1"/>
    </source>
</evidence>
<reference evidence="5 6" key="1">
    <citation type="submission" date="2016-09" db="EMBL/GenBank/DDBJ databases">
        <title>Complete genome of Desulfosporosinus sp. OL.</title>
        <authorList>
            <person name="Mardanov A."/>
            <person name="Beletsky A."/>
            <person name="Panova A."/>
            <person name="Karnachuk O."/>
            <person name="Ravin N."/>
        </authorList>
    </citation>
    <scope>NUCLEOTIDE SEQUENCE [LARGE SCALE GENOMIC DNA]</scope>
    <source>
        <strain evidence="5 6">OL</strain>
    </source>
</reference>
<keyword evidence="6" id="KW-1185">Reference proteome</keyword>
<dbReference type="PANTHER" id="PTHR43464">
    <property type="entry name" value="METHYLTRANSFERASE"/>
    <property type="match status" value="1"/>
</dbReference>
<dbReference type="Proteomes" id="UP000186102">
    <property type="component" value="Unassembled WGS sequence"/>
</dbReference>
<gene>
    <name evidence="5" type="ORF">DSOL_0835</name>
</gene>
<keyword evidence="2 5" id="KW-0808">Transferase</keyword>
<comment type="caution">
    <text evidence="5">The sequence shown here is derived from an EMBL/GenBank/DDBJ whole genome shotgun (WGS) entry which is preliminary data.</text>
</comment>
<protein>
    <submittedName>
        <fullName evidence="5">Methyltransferase</fullName>
    </submittedName>
</protein>
<dbReference type="STRING" id="1888891.DSOL_0835"/>
<dbReference type="EMBL" id="MLBF01000004">
    <property type="protein sequence ID" value="OLN33108.1"/>
    <property type="molecule type" value="Genomic_DNA"/>
</dbReference>
<dbReference type="SUPFAM" id="SSF53335">
    <property type="entry name" value="S-adenosyl-L-methionine-dependent methyltransferases"/>
    <property type="match status" value="1"/>
</dbReference>
<dbReference type="InterPro" id="IPR029063">
    <property type="entry name" value="SAM-dependent_MTases_sf"/>
</dbReference>
<evidence type="ECO:0000256" key="1">
    <source>
        <dbReference type="ARBA" id="ARBA00022603"/>
    </source>
</evidence>
<dbReference type="OrthoDB" id="9791837at2"/>
<dbReference type="InterPro" id="IPR025714">
    <property type="entry name" value="Methyltranfer_dom"/>
</dbReference>
<keyword evidence="3" id="KW-0949">S-adenosyl-L-methionine</keyword>
<name>A0A1Q8R0F4_9FIRM</name>
<dbReference type="Gene3D" id="3.40.50.150">
    <property type="entry name" value="Vaccinia Virus protein VP39"/>
    <property type="match status" value="1"/>
</dbReference>
<dbReference type="GO" id="GO:0032259">
    <property type="term" value="P:methylation"/>
    <property type="evidence" value="ECO:0007669"/>
    <property type="project" value="UniProtKB-KW"/>
</dbReference>
<dbReference type="PANTHER" id="PTHR43464:SF19">
    <property type="entry name" value="UBIQUINONE BIOSYNTHESIS O-METHYLTRANSFERASE, MITOCHONDRIAL"/>
    <property type="match status" value="1"/>
</dbReference>
<dbReference type="CDD" id="cd02440">
    <property type="entry name" value="AdoMet_MTases"/>
    <property type="match status" value="1"/>
</dbReference>
<evidence type="ECO:0000256" key="3">
    <source>
        <dbReference type="ARBA" id="ARBA00022691"/>
    </source>
</evidence>
<keyword evidence="1 5" id="KW-0489">Methyltransferase</keyword>
<evidence type="ECO:0000259" key="4">
    <source>
        <dbReference type="Pfam" id="PF13847"/>
    </source>
</evidence>
<organism evidence="5 6">
    <name type="scientific">Desulfosporosinus metallidurans</name>
    <dbReference type="NCBI Taxonomy" id="1888891"/>
    <lineage>
        <taxon>Bacteria</taxon>
        <taxon>Bacillati</taxon>
        <taxon>Bacillota</taxon>
        <taxon>Clostridia</taxon>
        <taxon>Eubacteriales</taxon>
        <taxon>Desulfitobacteriaceae</taxon>
        <taxon>Desulfosporosinus</taxon>
    </lineage>
</organism>
<dbReference type="AlphaFoldDB" id="A0A1Q8R0F4"/>
<dbReference type="RefSeq" id="WP_075363635.1">
    <property type="nucleotide sequence ID" value="NZ_MLBF01000004.1"/>
</dbReference>